<comment type="caution">
    <text evidence="2">The sequence shown here is derived from an EMBL/GenBank/DDBJ whole genome shotgun (WGS) entry which is preliminary data.</text>
</comment>
<reference evidence="3" key="1">
    <citation type="submission" date="2018-08" db="EMBL/GenBank/DDBJ databases">
        <authorList>
            <person name="Im W.T."/>
        </authorList>
    </citation>
    <scope>NUCLEOTIDE SEQUENCE [LARGE SCALE GENOMIC DNA]</scope>
    <source>
        <strain evidence="3">LA-28</strain>
    </source>
</reference>
<accession>A0A371XDM9</accession>
<dbReference type="EMBL" id="QURN01000008">
    <property type="protein sequence ID" value="RFC67326.1"/>
    <property type="molecule type" value="Genomic_DNA"/>
</dbReference>
<feature type="transmembrane region" description="Helical" evidence="1">
    <location>
        <begin position="61"/>
        <end position="87"/>
    </location>
</feature>
<dbReference type="AlphaFoldDB" id="A0A371XDM9"/>
<sequence>MDFFNLLGGQLADPFRIALIIGLLITSNNTAPQIGRSIPLVLGVVFVAILIPTAFGTGEHGMVPVVAVGILANLLIFAACWLVLSIIKRVISR</sequence>
<evidence type="ECO:0000313" key="3">
    <source>
        <dbReference type="Proteomes" id="UP000262379"/>
    </source>
</evidence>
<gene>
    <name evidence="2" type="ORF">DY251_12320</name>
</gene>
<organism evidence="2 3">
    <name type="scientific">Mesorhizobium denitrificans</name>
    <dbReference type="NCBI Taxonomy" id="2294114"/>
    <lineage>
        <taxon>Bacteria</taxon>
        <taxon>Pseudomonadati</taxon>
        <taxon>Pseudomonadota</taxon>
        <taxon>Alphaproteobacteria</taxon>
        <taxon>Hyphomicrobiales</taxon>
        <taxon>Phyllobacteriaceae</taxon>
        <taxon>Mesorhizobium</taxon>
    </lineage>
</organism>
<feature type="transmembrane region" description="Helical" evidence="1">
    <location>
        <begin position="37"/>
        <end position="55"/>
    </location>
</feature>
<keyword evidence="1" id="KW-1133">Transmembrane helix</keyword>
<dbReference type="RefSeq" id="WP_116624200.1">
    <property type="nucleotide sequence ID" value="NZ_QURN01000008.1"/>
</dbReference>
<evidence type="ECO:0000313" key="2">
    <source>
        <dbReference type="EMBL" id="RFC67326.1"/>
    </source>
</evidence>
<keyword evidence="1" id="KW-0472">Membrane</keyword>
<keyword evidence="3" id="KW-1185">Reference proteome</keyword>
<dbReference type="Proteomes" id="UP000262379">
    <property type="component" value="Unassembled WGS sequence"/>
</dbReference>
<protein>
    <submittedName>
        <fullName evidence="2">Uncharacterized protein</fullName>
    </submittedName>
</protein>
<name>A0A371XDM9_9HYPH</name>
<keyword evidence="1" id="KW-0812">Transmembrane</keyword>
<evidence type="ECO:0000256" key="1">
    <source>
        <dbReference type="SAM" id="Phobius"/>
    </source>
</evidence>
<proteinExistence type="predicted"/>